<evidence type="ECO:0000313" key="2">
    <source>
        <dbReference type="Proteomes" id="UP000663889"/>
    </source>
</evidence>
<dbReference type="Proteomes" id="UP000663889">
    <property type="component" value="Unassembled WGS sequence"/>
</dbReference>
<comment type="caution">
    <text evidence="1">The sequence shown here is derived from an EMBL/GenBank/DDBJ whole genome shotgun (WGS) entry which is preliminary data.</text>
</comment>
<dbReference type="AlphaFoldDB" id="A0A815ZLM2"/>
<gene>
    <name evidence="1" type="ORF">SEV965_LOCUS39986</name>
</gene>
<proteinExistence type="predicted"/>
<evidence type="ECO:0000313" key="1">
    <source>
        <dbReference type="EMBL" id="CAF1585073.1"/>
    </source>
</evidence>
<organism evidence="1 2">
    <name type="scientific">Rotaria sordida</name>
    <dbReference type="NCBI Taxonomy" id="392033"/>
    <lineage>
        <taxon>Eukaryota</taxon>
        <taxon>Metazoa</taxon>
        <taxon>Spiralia</taxon>
        <taxon>Gnathifera</taxon>
        <taxon>Rotifera</taxon>
        <taxon>Eurotatoria</taxon>
        <taxon>Bdelloidea</taxon>
        <taxon>Philodinida</taxon>
        <taxon>Philodinidae</taxon>
        <taxon>Rotaria</taxon>
    </lineage>
</organism>
<accession>A0A815ZLM2</accession>
<feature type="non-terminal residue" evidence="1">
    <location>
        <position position="27"/>
    </location>
</feature>
<sequence>MLRDGSIETYNSVTALAINGGAFTAAG</sequence>
<protein>
    <submittedName>
        <fullName evidence="1">Uncharacterized protein</fullName>
    </submittedName>
</protein>
<reference evidence="1" key="1">
    <citation type="submission" date="2021-02" db="EMBL/GenBank/DDBJ databases">
        <authorList>
            <person name="Nowell W R."/>
        </authorList>
    </citation>
    <scope>NUCLEOTIDE SEQUENCE</scope>
</reference>
<name>A0A815ZLM2_9BILA</name>
<dbReference type="EMBL" id="CAJNOU010020374">
    <property type="protein sequence ID" value="CAF1585073.1"/>
    <property type="molecule type" value="Genomic_DNA"/>
</dbReference>